<feature type="region of interest" description="Disordered" evidence="1">
    <location>
        <begin position="94"/>
        <end position="166"/>
    </location>
</feature>
<gene>
    <name evidence="4" type="ORF">CYMTET_47815</name>
</gene>
<evidence type="ECO:0000313" key="5">
    <source>
        <dbReference type="Proteomes" id="UP001190700"/>
    </source>
</evidence>
<evidence type="ECO:0000256" key="1">
    <source>
        <dbReference type="SAM" id="MobiDB-lite"/>
    </source>
</evidence>
<comment type="caution">
    <text evidence="4">The sequence shown here is derived from an EMBL/GenBank/DDBJ whole genome shotgun (WGS) entry which is preliminary data.</text>
</comment>
<evidence type="ECO:0000313" key="4">
    <source>
        <dbReference type="EMBL" id="KAK3242506.1"/>
    </source>
</evidence>
<feature type="compositionally biased region" description="Low complexity" evidence="1">
    <location>
        <begin position="112"/>
        <end position="134"/>
    </location>
</feature>
<keyword evidence="3" id="KW-0732">Signal</keyword>
<keyword evidence="5" id="KW-1185">Reference proteome</keyword>
<evidence type="ECO:0000256" key="2">
    <source>
        <dbReference type="SAM" id="Phobius"/>
    </source>
</evidence>
<feature type="signal peptide" evidence="3">
    <location>
        <begin position="1"/>
        <end position="23"/>
    </location>
</feature>
<sequence>MGAIKFLFPFACLIAVFAGTVDASDSDSDCCQYCGRGKACGDSCVPLYAKCYASDGCACELYEAFPKPIPPCRLVVAATIIENKLEDGTRRLLSEEGMPPEPISPPPYVHALPSLSSPSLPSSLPGKPLRSRPSSLPPPLPPLLLSSSSSSPGDISTTTTTTDTTDDDETKYCFVTNRFRTARKAARAVAYGVETAALAEAAYVAGRTYATATAVRHAKKIDIATDYAAAVTMTFMLHLASHTRGRHLLSTECPLSTEQYTTFGNVLESLTGLAVNGSADCVNNVNEIAVTFDAGNVDEATEIAKFVLELVADGSIANSLPLNKAFAEYAVGEVQVRMASHKVFMIDDTTDSDEDTEDSDSGTASVLWVYLSISFVLLLVAAAFAGYSYHKRQQYAELEEKETIDVHYYPVYDTPQKFTNNNL</sequence>
<organism evidence="4 5">
    <name type="scientific">Cymbomonas tetramitiformis</name>
    <dbReference type="NCBI Taxonomy" id="36881"/>
    <lineage>
        <taxon>Eukaryota</taxon>
        <taxon>Viridiplantae</taxon>
        <taxon>Chlorophyta</taxon>
        <taxon>Pyramimonadophyceae</taxon>
        <taxon>Pyramimonadales</taxon>
        <taxon>Pyramimonadaceae</taxon>
        <taxon>Cymbomonas</taxon>
    </lineage>
</organism>
<evidence type="ECO:0000256" key="3">
    <source>
        <dbReference type="SAM" id="SignalP"/>
    </source>
</evidence>
<feature type="compositionally biased region" description="Pro residues" evidence="1">
    <location>
        <begin position="99"/>
        <end position="108"/>
    </location>
</feature>
<dbReference type="EMBL" id="LGRX02033158">
    <property type="protein sequence ID" value="KAK3242506.1"/>
    <property type="molecule type" value="Genomic_DNA"/>
</dbReference>
<dbReference type="Proteomes" id="UP001190700">
    <property type="component" value="Unassembled WGS sequence"/>
</dbReference>
<keyword evidence="2" id="KW-0472">Membrane</keyword>
<keyword evidence="2" id="KW-0812">Transmembrane</keyword>
<dbReference type="AlphaFoldDB" id="A0AAE0BTH2"/>
<reference evidence="4 5" key="1">
    <citation type="journal article" date="2015" name="Genome Biol. Evol.">
        <title>Comparative Genomics of a Bacterivorous Green Alga Reveals Evolutionary Causalities and Consequences of Phago-Mixotrophic Mode of Nutrition.</title>
        <authorList>
            <person name="Burns J.A."/>
            <person name="Paasch A."/>
            <person name="Narechania A."/>
            <person name="Kim E."/>
        </authorList>
    </citation>
    <scope>NUCLEOTIDE SEQUENCE [LARGE SCALE GENOMIC DNA]</scope>
    <source>
        <strain evidence="4 5">PLY_AMNH</strain>
    </source>
</reference>
<keyword evidence="2" id="KW-1133">Transmembrane helix</keyword>
<proteinExistence type="predicted"/>
<name>A0AAE0BTH2_9CHLO</name>
<protein>
    <submittedName>
        <fullName evidence="4">Uncharacterized protein</fullName>
    </submittedName>
</protein>
<feature type="compositionally biased region" description="Low complexity" evidence="1">
    <location>
        <begin position="143"/>
        <end position="163"/>
    </location>
</feature>
<feature type="transmembrane region" description="Helical" evidence="2">
    <location>
        <begin position="367"/>
        <end position="387"/>
    </location>
</feature>
<feature type="chain" id="PRO_5041975667" evidence="3">
    <location>
        <begin position="24"/>
        <end position="423"/>
    </location>
</feature>
<accession>A0AAE0BTH2</accession>